<protein>
    <recommendedName>
        <fullName evidence="3">Phytanoyl-CoA dioxygenase</fullName>
    </recommendedName>
</protein>
<dbReference type="GO" id="GO:0016706">
    <property type="term" value="F:2-oxoglutarate-dependent dioxygenase activity"/>
    <property type="evidence" value="ECO:0007669"/>
    <property type="project" value="UniProtKB-ARBA"/>
</dbReference>
<dbReference type="PANTHER" id="PTHR40128:SF1">
    <property type="entry name" value="PHYTANOYL-COA HYDROXYLASE"/>
    <property type="match status" value="1"/>
</dbReference>
<dbReference type="Gene3D" id="2.60.120.620">
    <property type="entry name" value="q2cbj1_9rhob like domain"/>
    <property type="match status" value="1"/>
</dbReference>
<dbReference type="OrthoDB" id="183023at2"/>
<dbReference type="SUPFAM" id="SSF51197">
    <property type="entry name" value="Clavaminate synthase-like"/>
    <property type="match status" value="1"/>
</dbReference>
<dbReference type="RefSeq" id="WP_054294095.1">
    <property type="nucleotide sequence ID" value="NZ_CP012752.1"/>
</dbReference>
<gene>
    <name evidence="1" type="ORF">AOZ06_39850</name>
</gene>
<dbReference type="Proteomes" id="UP000063699">
    <property type="component" value="Chromosome"/>
</dbReference>
<dbReference type="EMBL" id="CP012752">
    <property type="protein sequence ID" value="ALG12199.1"/>
    <property type="molecule type" value="Genomic_DNA"/>
</dbReference>
<organism evidence="1 2">
    <name type="scientific">Kibdelosporangium phytohabitans</name>
    <dbReference type="NCBI Taxonomy" id="860235"/>
    <lineage>
        <taxon>Bacteria</taxon>
        <taxon>Bacillati</taxon>
        <taxon>Actinomycetota</taxon>
        <taxon>Actinomycetes</taxon>
        <taxon>Pseudonocardiales</taxon>
        <taxon>Pseudonocardiaceae</taxon>
        <taxon>Kibdelosporangium</taxon>
    </lineage>
</organism>
<dbReference type="KEGG" id="kphy:AOZ06_39850"/>
<accession>A0A0N7F4R9</accession>
<dbReference type="InterPro" id="IPR008775">
    <property type="entry name" value="Phytyl_CoA_dOase-like"/>
</dbReference>
<evidence type="ECO:0008006" key="3">
    <source>
        <dbReference type="Google" id="ProtNLM"/>
    </source>
</evidence>
<evidence type="ECO:0000313" key="1">
    <source>
        <dbReference type="EMBL" id="ALG12199.1"/>
    </source>
</evidence>
<evidence type="ECO:0000313" key="2">
    <source>
        <dbReference type="Proteomes" id="UP000063699"/>
    </source>
</evidence>
<keyword evidence="2" id="KW-1185">Reference proteome</keyword>
<dbReference type="PANTHER" id="PTHR40128">
    <property type="entry name" value="EXPRESSED PROTEIN"/>
    <property type="match status" value="1"/>
</dbReference>
<proteinExistence type="predicted"/>
<dbReference type="Pfam" id="PF05721">
    <property type="entry name" value="PhyH"/>
    <property type="match status" value="1"/>
</dbReference>
<sequence length="303" mass="33338">MKQLIDSSDIADDVAALRERMSEDGYLYFPHLLPSDYVTGVRADIAAVLHDSRWLASGTEPHELRASDRAVEEGKSTFFGMYSAVQATQSFHELSEREELRGLAQRLLGEEVFCHPMHIARITAPTPRATPTPAHQDYRLIQGAVDTLTMWIPLADCPSDAGGLEVLAGSHKLGVLGVSRAEGPGGVTAQVAGSGVDDWRSTHFGQGDVLVFTSLTVHGARPNLSDRLRLSADIRWQARSEPAAFIDGYEPFRPHFHPDVPDWPTLTRGWTSTSSIEIPEGLTCVRKFDSMSEHVPTPPSRFR</sequence>
<dbReference type="STRING" id="860235.AOZ06_39850"/>
<dbReference type="AlphaFoldDB" id="A0A0N7F4R9"/>
<name>A0A0N7F4R9_9PSEU</name>
<reference evidence="1 2" key="1">
    <citation type="submission" date="2015-07" db="EMBL/GenBank/DDBJ databases">
        <title>Genome sequencing of Kibdelosporangium phytohabitans.</title>
        <authorList>
            <person name="Qin S."/>
            <person name="Xing K."/>
        </authorList>
    </citation>
    <scope>NUCLEOTIDE SEQUENCE [LARGE SCALE GENOMIC DNA]</scope>
    <source>
        <strain evidence="1 2">KLBMP1111</strain>
    </source>
</reference>